<proteinExistence type="predicted"/>
<accession>A0A382KGR5</accession>
<reference evidence="1" key="1">
    <citation type="submission" date="2018-05" db="EMBL/GenBank/DDBJ databases">
        <authorList>
            <person name="Lanie J.A."/>
            <person name="Ng W.-L."/>
            <person name="Kazmierczak K.M."/>
            <person name="Andrzejewski T.M."/>
            <person name="Davidsen T.M."/>
            <person name="Wayne K.J."/>
            <person name="Tettelin H."/>
            <person name="Glass J.I."/>
            <person name="Rusch D."/>
            <person name="Podicherti R."/>
            <person name="Tsui H.-C.T."/>
            <person name="Winkler M.E."/>
        </authorList>
    </citation>
    <scope>NUCLEOTIDE SEQUENCE</scope>
</reference>
<sequence length="154" mass="17932">MAYLSAKNWKLVLLLSVFCSAFFPLSITAEEQPLNQQTTAVHYVFTQSVERALYPWLQEEVANTWFESNIPKSCHICDNVYRYPVDNGSVVTRGVQNMMNRKRLSTILEVQEFLTVIVRQSGEMLSVEASLHNLEKEEPLWAKVFEWSQPWSLW</sequence>
<protein>
    <submittedName>
        <fullName evidence="1">Uncharacterized protein</fullName>
    </submittedName>
</protein>
<gene>
    <name evidence="1" type="ORF">METZ01_LOCUS275467</name>
</gene>
<name>A0A382KGR5_9ZZZZ</name>
<organism evidence="1">
    <name type="scientific">marine metagenome</name>
    <dbReference type="NCBI Taxonomy" id="408172"/>
    <lineage>
        <taxon>unclassified sequences</taxon>
        <taxon>metagenomes</taxon>
        <taxon>ecological metagenomes</taxon>
    </lineage>
</organism>
<evidence type="ECO:0000313" key="1">
    <source>
        <dbReference type="EMBL" id="SVC22613.1"/>
    </source>
</evidence>
<dbReference type="EMBL" id="UINC01080039">
    <property type="protein sequence ID" value="SVC22613.1"/>
    <property type="molecule type" value="Genomic_DNA"/>
</dbReference>
<dbReference type="AlphaFoldDB" id="A0A382KGR5"/>